<evidence type="ECO:0000256" key="1">
    <source>
        <dbReference type="SAM" id="Phobius"/>
    </source>
</evidence>
<reference evidence="2" key="1">
    <citation type="journal article" date="2020" name="mSystems">
        <title>Genome- and Community-Level Interaction Insights into Carbon Utilization and Element Cycling Functions of Hydrothermarchaeota in Hydrothermal Sediment.</title>
        <authorList>
            <person name="Zhou Z."/>
            <person name="Liu Y."/>
            <person name="Xu W."/>
            <person name="Pan J."/>
            <person name="Luo Z.H."/>
            <person name="Li M."/>
        </authorList>
    </citation>
    <scope>NUCLEOTIDE SEQUENCE [LARGE SCALE GENOMIC DNA]</scope>
    <source>
        <strain evidence="2">HyVt-633</strain>
    </source>
</reference>
<proteinExistence type="predicted"/>
<protein>
    <submittedName>
        <fullName evidence="2">DUF1634 domain-containing protein</fullName>
    </submittedName>
</protein>
<keyword evidence="1" id="KW-0472">Membrane</keyword>
<dbReference type="EMBL" id="DRSQ01000183">
    <property type="protein sequence ID" value="HHE32684.1"/>
    <property type="molecule type" value="Genomic_DNA"/>
</dbReference>
<feature type="transmembrane region" description="Helical" evidence="1">
    <location>
        <begin position="109"/>
        <end position="129"/>
    </location>
</feature>
<name>A0A7C5HK73_9CHLB</name>
<evidence type="ECO:0000313" key="2">
    <source>
        <dbReference type="EMBL" id="HHE32684.1"/>
    </source>
</evidence>
<feature type="transmembrane region" description="Helical" evidence="1">
    <location>
        <begin position="78"/>
        <end position="102"/>
    </location>
</feature>
<gene>
    <name evidence="2" type="ORF">ENL07_08730</name>
</gene>
<dbReference type="Pfam" id="PF07843">
    <property type="entry name" value="DUF1634"/>
    <property type="match status" value="1"/>
</dbReference>
<organism evidence="2">
    <name type="scientific">Chlorobaculum parvum</name>
    <dbReference type="NCBI Taxonomy" id="274539"/>
    <lineage>
        <taxon>Bacteria</taxon>
        <taxon>Pseudomonadati</taxon>
        <taxon>Chlorobiota</taxon>
        <taxon>Chlorobiia</taxon>
        <taxon>Chlorobiales</taxon>
        <taxon>Chlorobiaceae</taxon>
        <taxon>Chlorobaculum</taxon>
    </lineage>
</organism>
<feature type="transmembrane region" description="Helical" evidence="1">
    <location>
        <begin position="21"/>
        <end position="42"/>
    </location>
</feature>
<dbReference type="Proteomes" id="UP000886058">
    <property type="component" value="Unassembled WGS sequence"/>
</dbReference>
<keyword evidence="1" id="KW-1133">Transmembrane helix</keyword>
<accession>A0A7C5HK73</accession>
<dbReference type="InterPro" id="IPR012861">
    <property type="entry name" value="DUF1634"/>
</dbReference>
<keyword evidence="1" id="KW-0812">Transmembrane</keyword>
<sequence length="130" mass="14516">MSHHTKPEWNDQRIEIIIGTLLKWGVMLAAATVFTGGMLFLLTHGGKHLNYHIFHGAQSPLRRFEGIVSGVMRFELKAIIQLGLVMLILTPIARVVLSIFAFYKERDQLYVAISSIVLLFLLVSLASGVV</sequence>
<dbReference type="AlphaFoldDB" id="A0A7C5HK73"/>
<comment type="caution">
    <text evidence="2">The sequence shown here is derived from an EMBL/GenBank/DDBJ whole genome shotgun (WGS) entry which is preliminary data.</text>
</comment>